<keyword evidence="3" id="KW-1185">Reference proteome</keyword>
<evidence type="ECO:0000256" key="1">
    <source>
        <dbReference type="SAM" id="MobiDB-lite"/>
    </source>
</evidence>
<dbReference type="EMBL" id="CP002198">
    <property type="protein sequence ID" value="ADN16426.1"/>
    <property type="molecule type" value="Genomic_DNA"/>
</dbReference>
<organism evidence="2 3">
    <name type="scientific">Gloeothece verrucosa (strain PCC 7822)</name>
    <name type="common">Cyanothece sp. (strain PCC 7822)</name>
    <dbReference type="NCBI Taxonomy" id="497965"/>
    <lineage>
        <taxon>Bacteria</taxon>
        <taxon>Bacillati</taxon>
        <taxon>Cyanobacteriota</taxon>
        <taxon>Cyanophyceae</taxon>
        <taxon>Oscillatoriophycideae</taxon>
        <taxon>Chroococcales</taxon>
        <taxon>Aphanothecaceae</taxon>
        <taxon>Gloeothece</taxon>
        <taxon>Gloeothece verrucosa</taxon>
    </lineage>
</organism>
<evidence type="ECO:0000313" key="3">
    <source>
        <dbReference type="Proteomes" id="UP000008206"/>
    </source>
</evidence>
<gene>
    <name evidence="2" type="ordered locus">Cyan7822_4516</name>
</gene>
<dbReference type="RefSeq" id="WP_013324481.1">
    <property type="nucleotide sequence ID" value="NC_014501.1"/>
</dbReference>
<dbReference type="STRING" id="497965.Cyan7822_4516"/>
<sequence length="562" mass="62974">MQQLDLGLALPPSPVGNESFPTEHPSYCPDWEMEQEAFFKGDRVLYQGKPATVSRVWSRSVRIITDGDYKMQTVPIRELTPLAKTVEISVGNSGAAEPFPTQNSVGNQDAADQFPTQNSVGQQEADEPSPTVIENDWLKLIEEGDRVAYKGQEATVFRVLRNSLKLLSLTEAKTITAPIGEVELIQKNSVGNDDAADQFPTQNPVGNQSAAEPFPTEKEEPKKLALEIGHKYYLKTDGRAVFLMKPWKKRARVCTRDFEEFNVDIDDLTDKSIQLELPIGEKEAVPPDGHHLPDGWTISEKECPVRAPDEIKRQMLQGKKQTLQKRILNYNQQIKGKLPPYPSEATKKKIDANIKQCRDLIKEIDQKLAAYIEVAVGNDEPLTPFPTQNSVGNDEPLTPFPTQNSVGNDEPLTPFPTQNSVGNDEPLTPFPTQNSVGNDAANQSPKATIDELYESLEGLPLDYLKKLSQAVVVRLSEMEDDSVLGDDEVDDEPPSEIPQLYIEAKKLPYRNKEGIKTFRGPYYYLITKEGKRKTSKYLSAKREGIPEQYQALPIYCEEKLPF</sequence>
<reference evidence="3" key="1">
    <citation type="journal article" date="2011" name="MBio">
        <title>Novel metabolic attributes of the genus Cyanothece, comprising a group of unicellular nitrogen-fixing Cyanobacteria.</title>
        <authorList>
            <person name="Bandyopadhyay A."/>
            <person name="Elvitigala T."/>
            <person name="Welsh E."/>
            <person name="Stockel J."/>
            <person name="Liberton M."/>
            <person name="Min H."/>
            <person name="Sherman L.A."/>
            <person name="Pakrasi H.B."/>
        </authorList>
    </citation>
    <scope>NUCLEOTIDE SEQUENCE [LARGE SCALE GENOMIC DNA]</scope>
    <source>
        <strain evidence="3">PCC 7822</strain>
    </source>
</reference>
<feature type="region of interest" description="Disordered" evidence="1">
    <location>
        <begin position="93"/>
        <end position="129"/>
    </location>
</feature>
<feature type="compositionally biased region" description="Polar residues" evidence="1">
    <location>
        <begin position="199"/>
        <end position="210"/>
    </location>
</feature>
<dbReference type="AlphaFoldDB" id="E0UCW1"/>
<dbReference type="KEGG" id="cyj:Cyan7822_4516"/>
<feature type="region of interest" description="Disordered" evidence="1">
    <location>
        <begin position="192"/>
        <end position="219"/>
    </location>
</feature>
<evidence type="ECO:0000313" key="2">
    <source>
        <dbReference type="EMBL" id="ADN16426.1"/>
    </source>
</evidence>
<proteinExistence type="predicted"/>
<accession>E0UCW1</accession>
<name>E0UCW1_GLOV7</name>
<feature type="region of interest" description="Disordered" evidence="1">
    <location>
        <begin position="379"/>
        <end position="429"/>
    </location>
</feature>
<feature type="region of interest" description="Disordered" evidence="1">
    <location>
        <begin position="1"/>
        <end position="23"/>
    </location>
</feature>
<dbReference type="Proteomes" id="UP000008206">
    <property type="component" value="Chromosome"/>
</dbReference>
<protein>
    <submittedName>
        <fullName evidence="2">Uncharacterized protein</fullName>
    </submittedName>
</protein>
<dbReference type="HOGENOM" id="CLU_598157_0_0_3"/>